<dbReference type="Pfam" id="PF14155">
    <property type="entry name" value="DUF4307"/>
    <property type="match status" value="1"/>
</dbReference>
<dbReference type="AlphaFoldDB" id="A0A9W6W988"/>
<evidence type="ECO:0000313" key="3">
    <source>
        <dbReference type="Proteomes" id="UP001165079"/>
    </source>
</evidence>
<protein>
    <submittedName>
        <fullName evidence="2">Membrane protein</fullName>
    </submittedName>
</protein>
<dbReference type="EMBL" id="BSTX01000001">
    <property type="protein sequence ID" value="GLZ76430.1"/>
    <property type="molecule type" value="Genomic_DNA"/>
</dbReference>
<comment type="caution">
    <text evidence="2">The sequence shown here is derived from an EMBL/GenBank/DDBJ whole genome shotgun (WGS) entry which is preliminary data.</text>
</comment>
<feature type="compositionally biased region" description="Basic residues" evidence="1">
    <location>
        <begin position="12"/>
        <end position="22"/>
    </location>
</feature>
<evidence type="ECO:0000256" key="1">
    <source>
        <dbReference type="SAM" id="MobiDB-lite"/>
    </source>
</evidence>
<accession>A0A9W6W988</accession>
<dbReference type="InterPro" id="IPR025443">
    <property type="entry name" value="DUF4307"/>
</dbReference>
<proteinExistence type="predicted"/>
<feature type="region of interest" description="Disordered" evidence="1">
    <location>
        <begin position="1"/>
        <end position="22"/>
    </location>
</feature>
<gene>
    <name evidence="2" type="ORF">Afil01_12370</name>
</gene>
<name>A0A9W6W988_9ACTN</name>
<sequence length="140" mass="15276">MSETRTTPVRFPRGRYGRRREGRRGMSRPLVVIAAVVAVLGGLAISVKLYQQYGDTDYAGQIISYETHDASVDITFSVTKPDGESALCQVRARSRDGAEVGRAEVSVPSDGETVTMTYTLSTSGDRPVTGEVQRCYPAKR</sequence>
<evidence type="ECO:0000313" key="2">
    <source>
        <dbReference type="EMBL" id="GLZ76430.1"/>
    </source>
</evidence>
<organism evidence="2 3">
    <name type="scientific">Actinorhabdospora filicis</name>
    <dbReference type="NCBI Taxonomy" id="1785913"/>
    <lineage>
        <taxon>Bacteria</taxon>
        <taxon>Bacillati</taxon>
        <taxon>Actinomycetota</taxon>
        <taxon>Actinomycetes</taxon>
        <taxon>Micromonosporales</taxon>
        <taxon>Micromonosporaceae</taxon>
        <taxon>Actinorhabdospora</taxon>
    </lineage>
</organism>
<keyword evidence="3" id="KW-1185">Reference proteome</keyword>
<reference evidence="2" key="1">
    <citation type="submission" date="2023-03" db="EMBL/GenBank/DDBJ databases">
        <title>Actinorhabdospora filicis NBRC 111898.</title>
        <authorList>
            <person name="Ichikawa N."/>
            <person name="Sato H."/>
            <person name="Tonouchi N."/>
        </authorList>
    </citation>
    <scope>NUCLEOTIDE SEQUENCE</scope>
    <source>
        <strain evidence="2">NBRC 111898</strain>
    </source>
</reference>
<dbReference type="Proteomes" id="UP001165079">
    <property type="component" value="Unassembled WGS sequence"/>
</dbReference>